<dbReference type="Proteomes" id="UP000574133">
    <property type="component" value="Unassembled WGS sequence"/>
</dbReference>
<reference evidence="1 2" key="1">
    <citation type="submission" date="2020-08" db="EMBL/GenBank/DDBJ databases">
        <title>Cohnella phylogeny.</title>
        <authorList>
            <person name="Dunlap C."/>
        </authorList>
    </citation>
    <scope>NUCLEOTIDE SEQUENCE [LARGE SCALE GENOMIC DNA]</scope>
    <source>
        <strain evidence="1 2">DSM 103658</strain>
    </source>
</reference>
<evidence type="ECO:0000313" key="1">
    <source>
        <dbReference type="EMBL" id="MBB6679616.1"/>
    </source>
</evidence>
<comment type="caution">
    <text evidence="1">The sequence shown here is derived from an EMBL/GenBank/DDBJ whole genome shotgun (WGS) entry which is preliminary data.</text>
</comment>
<accession>A0A841TGV3</accession>
<proteinExistence type="predicted"/>
<gene>
    <name evidence="1" type="ORF">H4Q31_20240</name>
</gene>
<protein>
    <submittedName>
        <fullName evidence="1">Uncharacterized protein</fullName>
    </submittedName>
</protein>
<sequence>MVCFEAQEDFGHSDVLADTPADTAGIVEDEPGRDAADPVEEVLQAMRDAFSRLAAEELNVTGVAVGEAHTQELVHPLLTAGIHEVGFAEVHLRFARLPDELDLCRYSRRRFT</sequence>
<dbReference type="RefSeq" id="WP_185180875.1">
    <property type="nucleotide sequence ID" value="NZ_CBCSEP010000045.1"/>
</dbReference>
<keyword evidence="2" id="KW-1185">Reference proteome</keyword>
<name>A0A841TGV3_9BACL</name>
<organism evidence="1 2">
    <name type="scientific">Cohnella lubricantis</name>
    <dbReference type="NCBI Taxonomy" id="2163172"/>
    <lineage>
        <taxon>Bacteria</taxon>
        <taxon>Bacillati</taxon>
        <taxon>Bacillota</taxon>
        <taxon>Bacilli</taxon>
        <taxon>Bacillales</taxon>
        <taxon>Paenibacillaceae</taxon>
        <taxon>Cohnella</taxon>
    </lineage>
</organism>
<evidence type="ECO:0000313" key="2">
    <source>
        <dbReference type="Proteomes" id="UP000574133"/>
    </source>
</evidence>
<dbReference type="EMBL" id="JACJVN010000096">
    <property type="protein sequence ID" value="MBB6679616.1"/>
    <property type="molecule type" value="Genomic_DNA"/>
</dbReference>
<dbReference type="AlphaFoldDB" id="A0A841TGV3"/>